<dbReference type="PaxDb" id="6945-B7PB76"/>
<dbReference type="EC" id="3.1.6.12" evidence="8"/>
<evidence type="ECO:0000313" key="9">
    <source>
        <dbReference type="EnsemblMetazoa" id="ISCW016893-PA"/>
    </source>
</evidence>
<reference evidence="8 10" key="1">
    <citation type="submission" date="2008-03" db="EMBL/GenBank/DDBJ databases">
        <title>Annotation of Ixodes scapularis.</title>
        <authorList>
            <consortium name="Ixodes scapularis Genome Project Consortium"/>
            <person name="Caler E."/>
            <person name="Hannick L.I."/>
            <person name="Bidwell S."/>
            <person name="Joardar V."/>
            <person name="Thiagarajan M."/>
            <person name="Amedeo P."/>
            <person name="Galinsky K.J."/>
            <person name="Schobel S."/>
            <person name="Inman J."/>
            <person name="Hostetler J."/>
            <person name="Miller J."/>
            <person name="Hammond M."/>
            <person name="Megy K."/>
            <person name="Lawson D."/>
            <person name="Kodira C."/>
            <person name="Sutton G."/>
            <person name="Meyer J."/>
            <person name="Hill C.A."/>
            <person name="Birren B."/>
            <person name="Nene V."/>
            <person name="Collins F."/>
            <person name="Alarcon-Chaidez F."/>
            <person name="Wikel S."/>
            <person name="Strausberg R."/>
        </authorList>
    </citation>
    <scope>NUCLEOTIDE SEQUENCE [LARGE SCALE GENOMIC DNA]</scope>
    <source>
        <strain evidence="10">Wikel</strain>
        <strain evidence="8">Wikel colony</strain>
    </source>
</reference>
<keyword evidence="6" id="KW-0325">Glycoprotein</keyword>
<keyword evidence="5" id="KW-0106">Calcium</keyword>
<organism>
    <name type="scientific">Ixodes scapularis</name>
    <name type="common">Black-legged tick</name>
    <name type="synonym">Deer tick</name>
    <dbReference type="NCBI Taxonomy" id="6945"/>
    <lineage>
        <taxon>Eukaryota</taxon>
        <taxon>Metazoa</taxon>
        <taxon>Ecdysozoa</taxon>
        <taxon>Arthropoda</taxon>
        <taxon>Chelicerata</taxon>
        <taxon>Arachnida</taxon>
        <taxon>Acari</taxon>
        <taxon>Parasitiformes</taxon>
        <taxon>Ixodida</taxon>
        <taxon>Ixodoidea</taxon>
        <taxon>Ixodidae</taxon>
        <taxon>Ixodinae</taxon>
        <taxon>Ixodes</taxon>
    </lineage>
</organism>
<dbReference type="EnsemblMetazoa" id="ISCW016893-RA">
    <property type="protein sequence ID" value="ISCW016893-PA"/>
    <property type="gene ID" value="ISCW016893"/>
</dbReference>
<evidence type="ECO:0000256" key="3">
    <source>
        <dbReference type="ARBA" id="ARBA00022723"/>
    </source>
</evidence>
<dbReference type="VEuPathDB" id="VectorBase:ISCP_006917"/>
<evidence type="ECO:0000313" key="10">
    <source>
        <dbReference type="Proteomes" id="UP000001555"/>
    </source>
</evidence>
<dbReference type="InterPro" id="IPR024607">
    <property type="entry name" value="Sulfatase_CS"/>
</dbReference>
<gene>
    <name evidence="8" type="ORF">IscW_ISCW016893</name>
</gene>
<name>B7PB76_IXOSC</name>
<dbReference type="Gene3D" id="3.40.720.10">
    <property type="entry name" value="Alkaline Phosphatase, subunit A"/>
    <property type="match status" value="1"/>
</dbReference>
<evidence type="ECO:0000259" key="7">
    <source>
        <dbReference type="Pfam" id="PF00884"/>
    </source>
</evidence>
<accession>B7PB76</accession>
<evidence type="ECO:0000256" key="5">
    <source>
        <dbReference type="ARBA" id="ARBA00022837"/>
    </source>
</evidence>
<reference evidence="9" key="2">
    <citation type="submission" date="2020-05" db="UniProtKB">
        <authorList>
            <consortium name="EnsemblMetazoa"/>
        </authorList>
    </citation>
    <scope>IDENTIFICATION</scope>
    <source>
        <strain evidence="9">wikel</strain>
    </source>
</reference>
<keyword evidence="3" id="KW-0479">Metal-binding</keyword>
<dbReference type="AlphaFoldDB" id="B7PB76"/>
<feature type="non-terminal residue" evidence="8">
    <location>
        <position position="1"/>
    </location>
</feature>
<dbReference type="EMBL" id="ABJB010080382">
    <property type="status" value="NOT_ANNOTATED_CDS"/>
    <property type="molecule type" value="Genomic_DNA"/>
</dbReference>
<evidence type="ECO:0000256" key="2">
    <source>
        <dbReference type="ARBA" id="ARBA00008779"/>
    </source>
</evidence>
<evidence type="ECO:0000256" key="1">
    <source>
        <dbReference type="ARBA" id="ARBA00001913"/>
    </source>
</evidence>
<keyword evidence="4 8" id="KW-0378">Hydrolase</keyword>
<dbReference type="PANTHER" id="PTHR10342:SF273">
    <property type="entry name" value="RE14504P"/>
    <property type="match status" value="1"/>
</dbReference>
<dbReference type="GO" id="GO:0003943">
    <property type="term" value="F:N-acetylgalactosamine-4-sulfatase activity"/>
    <property type="evidence" value="ECO:0007669"/>
    <property type="project" value="UniProtKB-EC"/>
</dbReference>
<dbReference type="CDD" id="cd16029">
    <property type="entry name" value="4-S"/>
    <property type="match status" value="1"/>
</dbReference>
<comment type="cofactor">
    <cofactor evidence="1">
        <name>Ca(2+)</name>
        <dbReference type="ChEBI" id="CHEBI:29108"/>
    </cofactor>
</comment>
<dbReference type="InParanoid" id="B7PB76"/>
<dbReference type="VEuPathDB" id="VectorBase:ISCI016893"/>
<dbReference type="InterPro" id="IPR017850">
    <property type="entry name" value="Alkaline_phosphatase_core_sf"/>
</dbReference>
<dbReference type="InterPro" id="IPR000917">
    <property type="entry name" value="Sulfatase_N"/>
</dbReference>
<evidence type="ECO:0000313" key="8">
    <source>
        <dbReference type="EMBL" id="EEC03848.1"/>
    </source>
</evidence>
<protein>
    <submittedName>
        <fullName evidence="8">Arylsulfatase B, putative</fullName>
        <ecNumber evidence="8">3.1.6.12</ecNumber>
    </submittedName>
</protein>
<dbReference type="PANTHER" id="PTHR10342">
    <property type="entry name" value="ARYLSULFATASE"/>
    <property type="match status" value="1"/>
</dbReference>
<dbReference type="GO" id="GO:0008484">
    <property type="term" value="F:sulfuric ester hydrolase activity"/>
    <property type="evidence" value="ECO:0000318"/>
    <property type="project" value="GO_Central"/>
</dbReference>
<sequence>VRKREWRFIKGDTFFRRMKACSLVFLATVALAKKMPPHIVFILADDLGWDDVSFHGSSQIPTPNIDVLAADGITLHNYYVQPMCTPSRAALMTGLYPIRTGMQHWVIRSPEPWGLPLELKLMPEHLKDLGYSTHLVGKVLFDLKKFIVSVNRLCINESTEVCHTFVSAVTLCIYFVYKSHAGLDFRNGEEPFHNDTGQYATTLFTDRAISIIEQHNQTKPLFLYLSHLAPHGATHDEPLQAPDENVEKFDYIGEEDRTIYAGMVDALDVSVGRVVEALSRAGMLENSIVAFSSDNGAVPFGFRSNRGFNWPLRGIKASVWEGGVRVPGFVWSPLLRKSARLSTQMMHITDWLPTLYAAAGGNTKNLGQLDGHNMWEALSRGWRSPRTEILLNIDPITGSAGLRFGKHKLLIPGVNGTTDAHVPTTGYPRPTEDMDTMMQQSLAAKVLRRFYNVDGIWFRRGWENSAEVDCGPAEWQSNFVSGRVYNLFDIERDPCEMINLAATRRGTVRMMMRKLQSYAAAMIPPRNKEEDPRSFPEKHGGVWTTWLA</sequence>
<dbReference type="EMBL" id="ABJB010537449">
    <property type="status" value="NOT_ANNOTATED_CDS"/>
    <property type="molecule type" value="Genomic_DNA"/>
</dbReference>
<dbReference type="OrthoDB" id="103349at2759"/>
<dbReference type="SUPFAM" id="SSF53649">
    <property type="entry name" value="Alkaline phosphatase-like"/>
    <property type="match status" value="1"/>
</dbReference>
<dbReference type="GO" id="GO:0046872">
    <property type="term" value="F:metal ion binding"/>
    <property type="evidence" value="ECO:0007669"/>
    <property type="project" value="UniProtKB-KW"/>
</dbReference>
<evidence type="ECO:0000256" key="4">
    <source>
        <dbReference type="ARBA" id="ARBA00022801"/>
    </source>
</evidence>
<dbReference type="Proteomes" id="UP000001555">
    <property type="component" value="Unassembled WGS sequence"/>
</dbReference>
<dbReference type="EMBL" id="DS674693">
    <property type="protein sequence ID" value="EEC03848.1"/>
    <property type="molecule type" value="Genomic_DNA"/>
</dbReference>
<comment type="similarity">
    <text evidence="2">Belongs to the sulfatase family.</text>
</comment>
<dbReference type="EMBL" id="ABJB010426089">
    <property type="status" value="NOT_ANNOTATED_CDS"/>
    <property type="molecule type" value="Genomic_DNA"/>
</dbReference>
<dbReference type="InterPro" id="IPR047115">
    <property type="entry name" value="ARSB"/>
</dbReference>
<keyword evidence="10" id="KW-1185">Reference proteome</keyword>
<dbReference type="HOGENOM" id="CLU_006332_10_1_1"/>
<feature type="domain" description="Sulfatase N-terminal" evidence="7">
    <location>
        <begin position="37"/>
        <end position="360"/>
    </location>
</feature>
<proteinExistence type="inferred from homology"/>
<evidence type="ECO:0000256" key="6">
    <source>
        <dbReference type="ARBA" id="ARBA00023180"/>
    </source>
</evidence>
<dbReference type="Gene3D" id="3.30.1120.10">
    <property type="match status" value="1"/>
</dbReference>
<dbReference type="VEuPathDB" id="VectorBase:ISCW016893"/>
<dbReference type="EMBL" id="ABJB010751791">
    <property type="status" value="NOT_ANNOTATED_CDS"/>
    <property type="molecule type" value="Genomic_DNA"/>
</dbReference>
<dbReference type="Pfam" id="PF00884">
    <property type="entry name" value="Sulfatase"/>
    <property type="match status" value="1"/>
</dbReference>
<dbReference type="PROSITE" id="PS00523">
    <property type="entry name" value="SULFATASE_1"/>
    <property type="match status" value="1"/>
</dbReference>